<organism evidence="1 2">
    <name type="scientific">Rhodotorula taiwanensis</name>
    <dbReference type="NCBI Taxonomy" id="741276"/>
    <lineage>
        <taxon>Eukaryota</taxon>
        <taxon>Fungi</taxon>
        <taxon>Dikarya</taxon>
        <taxon>Basidiomycota</taxon>
        <taxon>Pucciniomycotina</taxon>
        <taxon>Microbotryomycetes</taxon>
        <taxon>Sporidiobolales</taxon>
        <taxon>Sporidiobolaceae</taxon>
        <taxon>Rhodotorula</taxon>
    </lineage>
</organism>
<reference evidence="1 2" key="1">
    <citation type="journal article" date="2018" name="Front. Microbiol.">
        <title>Prospects for Fungal Bioremediation of Acidic Radioactive Waste Sites: Characterization and Genome Sequence of Rhodotorula taiwanensis MD1149.</title>
        <authorList>
            <person name="Tkavc R."/>
            <person name="Matrosova V.Y."/>
            <person name="Grichenko O.E."/>
            <person name="Gostincar C."/>
            <person name="Volpe R.P."/>
            <person name="Klimenkova P."/>
            <person name="Gaidamakova E.K."/>
            <person name="Zhou C.E."/>
            <person name="Stewart B.J."/>
            <person name="Lyman M.G."/>
            <person name="Malfatti S.A."/>
            <person name="Rubinfeld B."/>
            <person name="Courtot M."/>
            <person name="Singh J."/>
            <person name="Dalgard C.L."/>
            <person name="Hamilton T."/>
            <person name="Frey K.G."/>
            <person name="Gunde-Cimerman N."/>
            <person name="Dugan L."/>
            <person name="Daly M.J."/>
        </authorList>
    </citation>
    <scope>NUCLEOTIDE SEQUENCE [LARGE SCALE GENOMIC DNA]</scope>
    <source>
        <strain evidence="1 2">MD1149</strain>
    </source>
</reference>
<sequence length="273" mass="31759">MREARASERPPRELVSRFMGDRHDRRSVEGILDRFPALCKRNFFLDNELISWAIPRKFFGDGQIRLAAETVPHYFSEGIAEGVQSGRSYDALWDVGTYEVDTTEVRGGLIASETSEDSDPESFVPRDVTEEDKLRIGYHRCRWLNVPASPTSAGIPEYGSTRGMRKFRIILYGQRFHGLRLTFTRHIGDGKIVRSNDLRLPDYKILWMLWVPEAKSEQNKRALLEDTSILTGRTLETIRQDGIKWRERFLESYKRLERAPLRLWARESVQQPL</sequence>
<accession>A0A2S5BHZ1</accession>
<protein>
    <submittedName>
        <fullName evidence="1">Uncharacterized protein</fullName>
    </submittedName>
</protein>
<dbReference type="EMBL" id="PJQD01000005">
    <property type="protein sequence ID" value="POY76399.1"/>
    <property type="molecule type" value="Genomic_DNA"/>
</dbReference>
<proteinExistence type="predicted"/>
<name>A0A2S5BHZ1_9BASI</name>
<gene>
    <name evidence="1" type="ORF">BMF94_0597</name>
</gene>
<keyword evidence="2" id="KW-1185">Reference proteome</keyword>
<dbReference type="Proteomes" id="UP000237144">
    <property type="component" value="Unassembled WGS sequence"/>
</dbReference>
<evidence type="ECO:0000313" key="1">
    <source>
        <dbReference type="EMBL" id="POY76399.1"/>
    </source>
</evidence>
<dbReference type="OrthoDB" id="2588098at2759"/>
<comment type="caution">
    <text evidence="1">The sequence shown here is derived from an EMBL/GenBank/DDBJ whole genome shotgun (WGS) entry which is preliminary data.</text>
</comment>
<dbReference type="AlphaFoldDB" id="A0A2S5BHZ1"/>
<evidence type="ECO:0000313" key="2">
    <source>
        <dbReference type="Proteomes" id="UP000237144"/>
    </source>
</evidence>